<comment type="miscellaneous">
    <text evidence="2">Reaction mechanism of ThiL seems to utilize a direct, inline transfer of the gamma-phosphate of ATP to TMP rather than a phosphorylated enzyme intermediate.</text>
</comment>
<feature type="binding site" evidence="2">
    <location>
        <position position="52"/>
    </location>
    <ligand>
        <name>substrate</name>
    </ligand>
</feature>
<reference evidence="5" key="1">
    <citation type="journal article" date="2020" name="mSystems">
        <title>Genome- and Community-Level Interaction Insights into Carbon Utilization and Element Cycling Functions of Hydrothermarchaeota in Hydrothermal Sediment.</title>
        <authorList>
            <person name="Zhou Z."/>
            <person name="Liu Y."/>
            <person name="Xu W."/>
            <person name="Pan J."/>
            <person name="Luo Z.H."/>
            <person name="Li M."/>
        </authorList>
    </citation>
    <scope>NUCLEOTIDE SEQUENCE [LARGE SCALE GENOMIC DNA]</scope>
    <source>
        <strain evidence="5">HyVt-346</strain>
    </source>
</reference>
<feature type="binding site" evidence="2">
    <location>
        <position position="45"/>
    </location>
    <ligand>
        <name>Mg(2+)</name>
        <dbReference type="ChEBI" id="CHEBI:18420"/>
        <label>2</label>
    </ligand>
</feature>
<keyword evidence="2" id="KW-0479">Metal-binding</keyword>
<dbReference type="Pfam" id="PF00586">
    <property type="entry name" value="AIRS"/>
    <property type="match status" value="1"/>
</dbReference>
<dbReference type="EMBL" id="DRGM01000012">
    <property type="protein sequence ID" value="HEA15003.1"/>
    <property type="molecule type" value="Genomic_DNA"/>
</dbReference>
<feature type="binding site" evidence="2">
    <location>
        <begin position="119"/>
        <end position="120"/>
    </location>
    <ligand>
        <name>ATP</name>
        <dbReference type="ChEBI" id="CHEBI:30616"/>
    </ligand>
</feature>
<comment type="pathway">
    <text evidence="2">Cofactor biosynthesis; thiamine diphosphate biosynthesis; thiamine diphosphate from thiamine phosphate: step 1/1.</text>
</comment>
<evidence type="ECO:0000256" key="1">
    <source>
        <dbReference type="ARBA" id="ARBA00022977"/>
    </source>
</evidence>
<comment type="function">
    <text evidence="2">Catalyzes the ATP-dependent phosphorylation of thiamine-monophosphate (TMP) to form thiamine-pyrophosphate (TPP), the active form of vitamin B1.</text>
</comment>
<proteinExistence type="inferred from homology"/>
<evidence type="ECO:0000259" key="4">
    <source>
        <dbReference type="Pfam" id="PF02769"/>
    </source>
</evidence>
<keyword evidence="2" id="KW-0460">Magnesium</keyword>
<feature type="binding site" evidence="2">
    <location>
        <position position="260"/>
    </location>
    <ligand>
        <name>substrate</name>
    </ligand>
</feature>
<dbReference type="AlphaFoldDB" id="A0A7V1CVC5"/>
<dbReference type="InterPro" id="IPR016188">
    <property type="entry name" value="PurM-like_N"/>
</dbReference>
<dbReference type="GO" id="GO:0009228">
    <property type="term" value="P:thiamine biosynthetic process"/>
    <property type="evidence" value="ECO:0007669"/>
    <property type="project" value="UniProtKB-KW"/>
</dbReference>
<dbReference type="PANTHER" id="PTHR30270:SF0">
    <property type="entry name" value="THIAMINE-MONOPHOSPHATE KINASE"/>
    <property type="match status" value="1"/>
</dbReference>
<keyword evidence="2" id="KW-0547">Nucleotide-binding</keyword>
<feature type="binding site" evidence="2">
    <location>
        <position position="316"/>
    </location>
    <ligand>
        <name>substrate</name>
    </ligand>
</feature>
<dbReference type="GO" id="GO:0009030">
    <property type="term" value="F:thiamine-phosphate kinase activity"/>
    <property type="evidence" value="ECO:0007669"/>
    <property type="project" value="UniProtKB-UniRule"/>
</dbReference>
<dbReference type="Gene3D" id="3.30.1330.10">
    <property type="entry name" value="PurM-like, N-terminal domain"/>
    <property type="match status" value="1"/>
</dbReference>
<dbReference type="Pfam" id="PF02769">
    <property type="entry name" value="AIRS_C"/>
    <property type="match status" value="1"/>
</dbReference>
<feature type="binding site" evidence="2">
    <location>
        <position position="28"/>
    </location>
    <ligand>
        <name>Mg(2+)</name>
        <dbReference type="ChEBI" id="CHEBI:18420"/>
        <label>4</label>
    </ligand>
</feature>
<dbReference type="GO" id="GO:0009229">
    <property type="term" value="P:thiamine diphosphate biosynthetic process"/>
    <property type="evidence" value="ECO:0007669"/>
    <property type="project" value="UniProtKB-UniRule"/>
</dbReference>
<protein>
    <recommendedName>
        <fullName evidence="2">Thiamine-monophosphate kinase</fullName>
        <shortName evidence="2">TMP kinase</shortName>
        <shortName evidence="2">Thiamine-phosphate kinase</shortName>
        <ecNumber evidence="2">2.7.4.16</ecNumber>
    </recommendedName>
</protein>
<feature type="binding site" evidence="2">
    <location>
        <position position="73"/>
    </location>
    <ligand>
        <name>Mg(2+)</name>
        <dbReference type="ChEBI" id="CHEBI:18420"/>
        <label>2</label>
    </ligand>
</feature>
<feature type="binding site" evidence="2">
    <location>
        <position position="45"/>
    </location>
    <ligand>
        <name>Mg(2+)</name>
        <dbReference type="ChEBI" id="CHEBI:18420"/>
        <label>1</label>
    </ligand>
</feature>
<dbReference type="Gene3D" id="3.90.650.10">
    <property type="entry name" value="PurM-like C-terminal domain"/>
    <property type="match status" value="1"/>
</dbReference>
<dbReference type="Proteomes" id="UP000886188">
    <property type="component" value="Unassembled WGS sequence"/>
</dbReference>
<dbReference type="GO" id="GO:0000287">
    <property type="term" value="F:magnesium ion binding"/>
    <property type="evidence" value="ECO:0007669"/>
    <property type="project" value="UniProtKB-UniRule"/>
</dbReference>
<feature type="binding site" evidence="2">
    <location>
        <position position="73"/>
    </location>
    <ligand>
        <name>Mg(2+)</name>
        <dbReference type="ChEBI" id="CHEBI:18420"/>
        <label>4</label>
    </ligand>
</feature>
<accession>A0A7V1CVC5</accession>
<keyword evidence="2" id="KW-0067">ATP-binding</keyword>
<dbReference type="EC" id="2.7.4.16" evidence="2"/>
<dbReference type="RefSeq" id="WP_304178468.1">
    <property type="nucleotide sequence ID" value="NZ_DRGM01000012.1"/>
</dbReference>
<dbReference type="PANTHER" id="PTHR30270">
    <property type="entry name" value="THIAMINE-MONOPHOSPHATE KINASE"/>
    <property type="match status" value="1"/>
</dbReference>
<keyword evidence="1 2" id="KW-0784">Thiamine biosynthesis</keyword>
<feature type="binding site" evidence="2">
    <location>
        <position position="44"/>
    </location>
    <ligand>
        <name>Mg(2+)</name>
        <dbReference type="ChEBI" id="CHEBI:18420"/>
        <label>1</label>
    </ligand>
</feature>
<dbReference type="UniPathway" id="UPA00060">
    <property type="reaction ID" value="UER00142"/>
</dbReference>
<dbReference type="HAMAP" id="MF_02128">
    <property type="entry name" value="TMP_kinase"/>
    <property type="match status" value="1"/>
</dbReference>
<dbReference type="PIRSF" id="PIRSF005303">
    <property type="entry name" value="Thiam_monoph_kin"/>
    <property type="match status" value="1"/>
</dbReference>
<dbReference type="SUPFAM" id="SSF55326">
    <property type="entry name" value="PurM N-terminal domain-like"/>
    <property type="match status" value="1"/>
</dbReference>
<dbReference type="InterPro" id="IPR010918">
    <property type="entry name" value="PurM-like_C_dom"/>
</dbReference>
<name>A0A7V1CVC5_9GAMM</name>
<dbReference type="NCBIfam" id="TIGR01379">
    <property type="entry name" value="thiL"/>
    <property type="match status" value="1"/>
</dbReference>
<dbReference type="GO" id="GO:0005524">
    <property type="term" value="F:ATP binding"/>
    <property type="evidence" value="ECO:0007669"/>
    <property type="project" value="UniProtKB-UniRule"/>
</dbReference>
<dbReference type="CDD" id="cd02194">
    <property type="entry name" value="ThiL"/>
    <property type="match status" value="1"/>
</dbReference>
<dbReference type="InterPro" id="IPR006283">
    <property type="entry name" value="ThiL-like"/>
</dbReference>
<feature type="binding site" evidence="2">
    <location>
        <position position="212"/>
    </location>
    <ligand>
        <name>Mg(2+)</name>
        <dbReference type="ChEBI" id="CHEBI:18420"/>
        <label>5</label>
    </ligand>
</feature>
<keyword evidence="2 5" id="KW-0418">Kinase</keyword>
<evidence type="ECO:0000259" key="3">
    <source>
        <dbReference type="Pfam" id="PF00586"/>
    </source>
</evidence>
<feature type="binding site" evidence="2">
    <location>
        <position position="73"/>
    </location>
    <ligand>
        <name>Mg(2+)</name>
        <dbReference type="ChEBI" id="CHEBI:18420"/>
        <label>3</label>
    </ligand>
</feature>
<feature type="binding site" evidence="2">
    <location>
        <position position="211"/>
    </location>
    <ligand>
        <name>ATP</name>
        <dbReference type="ChEBI" id="CHEBI:30616"/>
    </ligand>
</feature>
<feature type="domain" description="PurM-like N-terminal" evidence="3">
    <location>
        <begin position="26"/>
        <end position="136"/>
    </location>
</feature>
<feature type="binding site" evidence="2">
    <location>
        <position position="43"/>
    </location>
    <ligand>
        <name>Mg(2+)</name>
        <dbReference type="ChEBI" id="CHEBI:18420"/>
        <label>4</label>
    </ligand>
</feature>
<evidence type="ECO:0000313" key="5">
    <source>
        <dbReference type="EMBL" id="HEA15003.1"/>
    </source>
</evidence>
<feature type="domain" description="PurM-like C-terminal" evidence="4">
    <location>
        <begin position="148"/>
        <end position="297"/>
    </location>
</feature>
<feature type="binding site" evidence="2">
    <location>
        <position position="144"/>
    </location>
    <ligand>
        <name>ATP</name>
        <dbReference type="ChEBI" id="CHEBI:30616"/>
    </ligand>
</feature>
<dbReference type="SUPFAM" id="SSF56042">
    <property type="entry name" value="PurM C-terminal domain-like"/>
    <property type="match status" value="1"/>
</dbReference>
<feature type="binding site" evidence="2">
    <location>
        <position position="120"/>
    </location>
    <ligand>
        <name>Mg(2+)</name>
        <dbReference type="ChEBI" id="CHEBI:18420"/>
        <label>1</label>
    </ligand>
</feature>
<comment type="catalytic activity">
    <reaction evidence="2">
        <text>thiamine phosphate + ATP = thiamine diphosphate + ADP</text>
        <dbReference type="Rhea" id="RHEA:15913"/>
        <dbReference type="ChEBI" id="CHEBI:30616"/>
        <dbReference type="ChEBI" id="CHEBI:37575"/>
        <dbReference type="ChEBI" id="CHEBI:58937"/>
        <dbReference type="ChEBI" id="CHEBI:456216"/>
        <dbReference type="EC" id="2.7.4.16"/>
    </reaction>
</comment>
<organism evidence="5">
    <name type="scientific">Pseudoalteromonas prydzensis</name>
    <dbReference type="NCBI Taxonomy" id="182141"/>
    <lineage>
        <taxon>Bacteria</taxon>
        <taxon>Pseudomonadati</taxon>
        <taxon>Pseudomonadota</taxon>
        <taxon>Gammaproteobacteria</taxon>
        <taxon>Alteromonadales</taxon>
        <taxon>Pseudoalteromonadaceae</taxon>
        <taxon>Pseudoalteromonas</taxon>
    </lineage>
</organism>
<evidence type="ECO:0000256" key="2">
    <source>
        <dbReference type="HAMAP-Rule" id="MF_02128"/>
    </source>
</evidence>
<dbReference type="InterPro" id="IPR036921">
    <property type="entry name" value="PurM-like_N_sf"/>
</dbReference>
<dbReference type="InterPro" id="IPR036676">
    <property type="entry name" value="PurM-like_C_sf"/>
</dbReference>
<feature type="binding site" evidence="2">
    <location>
        <position position="28"/>
    </location>
    <ligand>
        <name>Mg(2+)</name>
        <dbReference type="ChEBI" id="CHEBI:18420"/>
        <label>3</label>
    </ligand>
</feature>
<gene>
    <name evidence="2 5" type="primary">thiL</name>
    <name evidence="5" type="ORF">ENH88_00845</name>
</gene>
<comment type="caution">
    <text evidence="5">The sequence shown here is derived from an EMBL/GenBank/DDBJ whole genome shotgun (WGS) entry which is preliminary data.</text>
</comment>
<feature type="binding site" evidence="2">
    <location>
        <position position="209"/>
    </location>
    <ligand>
        <name>Mg(2+)</name>
        <dbReference type="ChEBI" id="CHEBI:18420"/>
        <label>3</label>
    </ligand>
</feature>
<sequence>MKEFELINRYFKGRGISRRDVNLGIGDDCALVTVPENCQLAVTTDTLVAGVHFFDDIAPRALGHRALAVNLSDLAAMGAEPTWISVALTLPSIDVEWLEEFTEGMHEIAEYFNVQIIGGDTTQGPLTITICAKGTVPQGKALRRSGAKVGDWVYVTGPLGDAGLAIEARKQGIKIAPEYLSYVNQRFDYPTPRVAAGQMLRGLASAAIDISDGLVADLGHVLAMSQVSACIDVNKIPTSDAMRATLEPNQQLPFILNYGDDYELLFTVPDSNKSMLEVKLQQYGVDAACIGQIKSGEGQIELMLDGEKLAYEHTGFEHFTKESV</sequence>
<comment type="caution">
    <text evidence="2">Lacks conserved residue(s) required for the propagation of feature annotation.</text>
</comment>
<comment type="similarity">
    <text evidence="2">Belongs to the thiamine-monophosphate kinase family.</text>
</comment>
<keyword evidence="2 5" id="KW-0808">Transferase</keyword>